<keyword evidence="2" id="KW-1185">Reference proteome</keyword>
<comment type="caution">
    <text evidence="1">The sequence shown here is derived from an EMBL/GenBank/DDBJ whole genome shotgun (WGS) entry which is preliminary data.</text>
</comment>
<name>A0A2T1HML6_9HYPH</name>
<dbReference type="InterPro" id="IPR018727">
    <property type="entry name" value="DUF2267"/>
</dbReference>
<organism evidence="1 2">
    <name type="scientific">Alsobacter soli</name>
    <dbReference type="NCBI Taxonomy" id="2109933"/>
    <lineage>
        <taxon>Bacteria</taxon>
        <taxon>Pseudomonadati</taxon>
        <taxon>Pseudomonadota</taxon>
        <taxon>Alphaproteobacteria</taxon>
        <taxon>Hyphomicrobiales</taxon>
        <taxon>Alsobacteraceae</taxon>
        <taxon>Alsobacter</taxon>
    </lineage>
</organism>
<evidence type="ECO:0000313" key="2">
    <source>
        <dbReference type="Proteomes" id="UP000239772"/>
    </source>
</evidence>
<evidence type="ECO:0000313" key="1">
    <source>
        <dbReference type="EMBL" id="PSC02876.1"/>
    </source>
</evidence>
<dbReference type="EMBL" id="PVZS01000035">
    <property type="protein sequence ID" value="PSC02876.1"/>
    <property type="molecule type" value="Genomic_DNA"/>
</dbReference>
<accession>A0A2T1HML6</accession>
<dbReference type="AlphaFoldDB" id="A0A2T1HML6"/>
<dbReference type="RefSeq" id="WP_106339869.1">
    <property type="nucleotide sequence ID" value="NZ_PVZS01000035.1"/>
</dbReference>
<sequence length="142" mass="15935">MSPSASQPRALEEALAVSARWIEDLGDRLGWRERRNVLPAMIAALHGLRDAIDREEAIALGACLPTLLRGFYYEGWRPSARLSPTRAHLLERIHEAVHREPGIDPEQVARAVFALLAERLPGPELEEAKAFTPDELRSLWPD</sequence>
<dbReference type="InterPro" id="IPR038282">
    <property type="entry name" value="DUF2267_sf"/>
</dbReference>
<reference evidence="2" key="1">
    <citation type="submission" date="2018-03" db="EMBL/GenBank/DDBJ databases">
        <authorList>
            <person name="Sun L."/>
            <person name="Liu H."/>
            <person name="Chen W."/>
            <person name="Huang K."/>
            <person name="Liu W."/>
            <person name="Gao X."/>
        </authorList>
    </citation>
    <scope>NUCLEOTIDE SEQUENCE [LARGE SCALE GENOMIC DNA]</scope>
    <source>
        <strain evidence="2">SH9</strain>
    </source>
</reference>
<dbReference type="Gene3D" id="1.10.490.110">
    <property type="entry name" value="Uncharacterized conserved protein DUF2267"/>
    <property type="match status" value="1"/>
</dbReference>
<dbReference type="OrthoDB" id="20942at2"/>
<dbReference type="Proteomes" id="UP000239772">
    <property type="component" value="Unassembled WGS sequence"/>
</dbReference>
<dbReference type="Pfam" id="PF10025">
    <property type="entry name" value="DUF2267"/>
    <property type="match status" value="1"/>
</dbReference>
<protein>
    <submittedName>
        <fullName evidence="1">DUF2267 domain-containing protein</fullName>
    </submittedName>
</protein>
<gene>
    <name evidence="1" type="ORF">SLNSH_21580</name>
</gene>
<proteinExistence type="predicted"/>